<reference evidence="4" key="1">
    <citation type="submission" date="2025-08" db="UniProtKB">
        <authorList>
            <consortium name="RefSeq"/>
        </authorList>
    </citation>
    <scope>IDENTIFICATION</scope>
    <source>
        <tissue evidence="4">Gonads</tissue>
    </source>
</reference>
<dbReference type="KEGG" id="lak:106164254"/>
<keyword evidence="2" id="KW-0472">Membrane</keyword>
<sequence>MVISGGVIAGIVVAVLVVIGLMVASFLCGRYQLWRKLPCLRKRRDVDGEHNDGFDPESGTKMEVTPPMAYEEDRNPTQSMYLDLQGTLPPPSPLPRSSKNLQPQPKTEDQDDGDIYENASDSLPRSKEGADILPDTSGDPRKSGATESGGTTSQSGNPGDENHETQEEDGDIYSDDPSNRPLSVSDAEGDVAQEGADDIYDIPKSTAMETPGTKESKETVHDDAINVDGHVISGKGNEAQSNGKDESRQPTTVVDPEDVLDIACAEKEEPYPGNLEQEGEDEQNTGSDTYAPAVIAHPAPPIGERDSKISGSSAHKNGENSVVREIQGESDDFYEDMTLSTKI</sequence>
<dbReference type="GeneID" id="106164254"/>
<feature type="region of interest" description="Disordered" evidence="1">
    <location>
        <begin position="45"/>
        <end position="329"/>
    </location>
</feature>
<dbReference type="AlphaFoldDB" id="A0A1S3IH26"/>
<evidence type="ECO:0000313" key="3">
    <source>
        <dbReference type="Proteomes" id="UP000085678"/>
    </source>
</evidence>
<feature type="compositionally biased region" description="Acidic residues" evidence="1">
    <location>
        <begin position="187"/>
        <end position="200"/>
    </location>
</feature>
<accession>A0A1S3IH26</accession>
<keyword evidence="3" id="KW-1185">Reference proteome</keyword>
<feature type="transmembrane region" description="Helical" evidence="2">
    <location>
        <begin position="6"/>
        <end position="28"/>
    </location>
</feature>
<feature type="compositionally biased region" description="Polar residues" evidence="1">
    <location>
        <begin position="145"/>
        <end position="157"/>
    </location>
</feature>
<keyword evidence="2" id="KW-1133">Transmembrane helix</keyword>
<evidence type="ECO:0000256" key="2">
    <source>
        <dbReference type="SAM" id="Phobius"/>
    </source>
</evidence>
<protein>
    <submittedName>
        <fullName evidence="4">Uncharacterized protein LOC106164254</fullName>
    </submittedName>
</protein>
<dbReference type="Proteomes" id="UP000085678">
    <property type="component" value="Unplaced"/>
</dbReference>
<gene>
    <name evidence="4" type="primary">LOC106164254</name>
</gene>
<organism evidence="3 4">
    <name type="scientific">Lingula anatina</name>
    <name type="common">Brachiopod</name>
    <name type="synonym">Lingula unguis</name>
    <dbReference type="NCBI Taxonomy" id="7574"/>
    <lineage>
        <taxon>Eukaryota</taxon>
        <taxon>Metazoa</taxon>
        <taxon>Spiralia</taxon>
        <taxon>Lophotrochozoa</taxon>
        <taxon>Brachiopoda</taxon>
        <taxon>Linguliformea</taxon>
        <taxon>Lingulata</taxon>
        <taxon>Lingulida</taxon>
        <taxon>Linguloidea</taxon>
        <taxon>Lingulidae</taxon>
        <taxon>Lingula</taxon>
    </lineage>
</organism>
<name>A0A1S3IH26_LINAN</name>
<dbReference type="InParanoid" id="A0A1S3IH26"/>
<keyword evidence="2" id="KW-0812">Transmembrane</keyword>
<feature type="compositionally biased region" description="Basic and acidic residues" evidence="1">
    <location>
        <begin position="212"/>
        <end position="224"/>
    </location>
</feature>
<evidence type="ECO:0000313" key="4">
    <source>
        <dbReference type="RefSeq" id="XP_013397560.1"/>
    </source>
</evidence>
<proteinExistence type="predicted"/>
<dbReference type="RefSeq" id="XP_013397560.1">
    <property type="nucleotide sequence ID" value="XM_013542106.1"/>
</dbReference>
<evidence type="ECO:0000256" key="1">
    <source>
        <dbReference type="SAM" id="MobiDB-lite"/>
    </source>
</evidence>